<dbReference type="PANTHER" id="PTHR42911:SF1">
    <property type="entry name" value="MODULATOR OF FTSH PROTEASE HFLC"/>
    <property type="match status" value="1"/>
</dbReference>
<gene>
    <name evidence="2" type="ORF">PBV87_20625</name>
</gene>
<dbReference type="RefSeq" id="WP_271013560.1">
    <property type="nucleotide sequence ID" value="NZ_JAQIFT010000068.1"/>
</dbReference>
<organism evidence="2 3">
    <name type="scientific">Holtiella tumoricola</name>
    <dbReference type="NCBI Taxonomy" id="3018743"/>
    <lineage>
        <taxon>Bacteria</taxon>
        <taxon>Bacillati</taxon>
        <taxon>Bacillota</taxon>
        <taxon>Clostridia</taxon>
        <taxon>Lachnospirales</taxon>
        <taxon>Cellulosilyticaceae</taxon>
        <taxon>Holtiella</taxon>
    </lineage>
</organism>
<comment type="caution">
    <text evidence="2">The sequence shown here is derived from an EMBL/GenBank/DDBJ whole genome shotgun (WGS) entry which is preliminary data.</text>
</comment>
<dbReference type="Proteomes" id="UP001169242">
    <property type="component" value="Unassembled WGS sequence"/>
</dbReference>
<dbReference type="InterPro" id="IPR001107">
    <property type="entry name" value="Band_7"/>
</dbReference>
<dbReference type="Gene3D" id="3.30.479.30">
    <property type="entry name" value="Band 7 domain"/>
    <property type="match status" value="1"/>
</dbReference>
<accession>A0AA42DRU1</accession>
<dbReference type="EMBL" id="JAQIFT010000068">
    <property type="protein sequence ID" value="MDA3733882.1"/>
    <property type="molecule type" value="Genomic_DNA"/>
</dbReference>
<protein>
    <submittedName>
        <fullName evidence="2">SPFH domain-containing protein</fullName>
    </submittedName>
</protein>
<name>A0AA42DRU1_9FIRM</name>
<dbReference type="Pfam" id="PF01145">
    <property type="entry name" value="Band_7"/>
    <property type="match status" value="1"/>
</dbReference>
<feature type="domain" description="Band 7" evidence="1">
    <location>
        <begin position="22"/>
        <end position="211"/>
    </location>
</feature>
<sequence length="311" mass="35955">MKTKFKVTLGIIGAVLLIGLANSIYIIEPDEVATIERFGALKATVIRTEKQDVVSKGLNTYESLKDVKMITERGLLFKLPFIDEVEKYIAKYLTYTSTPETINTSDSRKLDIQMYAQYRIENPAVYKMKVGSLNKLNQLMDDNVYPVVIQSANKLTFDQFFDDEIMSKMMEERRQELNKTLVVQYGIEVADIGIYRKNFPQSNIASIEDKMSKEIQKESERLRAEGDAYYTKSTSETNRIEKEIIAKAVEESAVIRAEAEKQALEIYQASLTKDLDFYRFIQRMNAYKDLKNQTIFIGQENEFLDYINGYR</sequence>
<reference evidence="2" key="1">
    <citation type="journal article" date="2023" name="Int. J. Syst. Evol. Microbiol.">
        <title>&lt;i&gt;Holtiella tumoricola&lt;/i&gt; gen. nov. sp. nov., isolated from a human clinical sample.</title>
        <authorList>
            <person name="Allen-Vercoe E."/>
            <person name="Daigneault M.C."/>
            <person name="Vancuren S.J."/>
            <person name="Cochrane K."/>
            <person name="O'Neal L.L."/>
            <person name="Sankaranarayanan K."/>
            <person name="Lawson P.A."/>
        </authorList>
    </citation>
    <scope>NUCLEOTIDE SEQUENCE</scope>
    <source>
        <strain evidence="2">CC70A</strain>
    </source>
</reference>
<dbReference type="SMART" id="SM00244">
    <property type="entry name" value="PHB"/>
    <property type="match status" value="1"/>
</dbReference>
<dbReference type="AlphaFoldDB" id="A0AA42DRU1"/>
<dbReference type="SUPFAM" id="SSF117892">
    <property type="entry name" value="Band 7/SPFH domain"/>
    <property type="match status" value="1"/>
</dbReference>
<proteinExistence type="predicted"/>
<evidence type="ECO:0000259" key="1">
    <source>
        <dbReference type="SMART" id="SM00244"/>
    </source>
</evidence>
<evidence type="ECO:0000313" key="2">
    <source>
        <dbReference type="EMBL" id="MDA3733882.1"/>
    </source>
</evidence>
<evidence type="ECO:0000313" key="3">
    <source>
        <dbReference type="Proteomes" id="UP001169242"/>
    </source>
</evidence>
<dbReference type="PANTHER" id="PTHR42911">
    <property type="entry name" value="MODULATOR OF FTSH PROTEASE HFLC"/>
    <property type="match status" value="1"/>
</dbReference>
<dbReference type="InterPro" id="IPR036013">
    <property type="entry name" value="Band_7/SPFH_dom_sf"/>
</dbReference>
<keyword evidence="3" id="KW-1185">Reference proteome</keyword>